<dbReference type="AlphaFoldDB" id="A0A371EL46"/>
<sequence length="198" mass="23800">MKWKMMLPLSYTNWRCTFFFHLYYTMQYMKILKRYMKNPYQLQASSIERYIVNEVVEFYIDNLLEVEVIGFHSLVVLKTKLCKKIMCHIQESCQHKNLTLRSSVGLDVMPIMLVSISYFGIAKEIRVIDYVKFGLFVFICNNNDVQTKELRFTLVDLNRVGYREKFYHYNPIETSVYDIDPSNEKWFVVLQARKKNEC</sequence>
<dbReference type="EMBL" id="QJKJ01013277">
    <property type="protein sequence ID" value="RDX66782.1"/>
    <property type="molecule type" value="Genomic_DNA"/>
</dbReference>
<gene>
    <name evidence="1" type="ORF">CR513_54418</name>
</gene>
<dbReference type="Proteomes" id="UP000257109">
    <property type="component" value="Unassembled WGS sequence"/>
</dbReference>
<comment type="caution">
    <text evidence="1">The sequence shown here is derived from an EMBL/GenBank/DDBJ whole genome shotgun (WGS) entry which is preliminary data.</text>
</comment>
<keyword evidence="2" id="KW-1185">Reference proteome</keyword>
<reference evidence="1" key="1">
    <citation type="submission" date="2018-05" db="EMBL/GenBank/DDBJ databases">
        <title>Draft genome of Mucuna pruriens seed.</title>
        <authorList>
            <person name="Nnadi N.E."/>
            <person name="Vos R."/>
            <person name="Hasami M.H."/>
            <person name="Devisetty U.K."/>
            <person name="Aguiy J.C."/>
        </authorList>
    </citation>
    <scope>NUCLEOTIDE SEQUENCE [LARGE SCALE GENOMIC DNA]</scope>
    <source>
        <strain evidence="1">JCA_2017</strain>
    </source>
</reference>
<protein>
    <recommendedName>
        <fullName evidence="3">DUF4216 domain-containing protein</fullName>
    </recommendedName>
</protein>
<evidence type="ECO:0008006" key="3">
    <source>
        <dbReference type="Google" id="ProtNLM"/>
    </source>
</evidence>
<accession>A0A371EL46</accession>
<organism evidence="1 2">
    <name type="scientific">Mucuna pruriens</name>
    <name type="common">Velvet bean</name>
    <name type="synonym">Dolichos pruriens</name>
    <dbReference type="NCBI Taxonomy" id="157652"/>
    <lineage>
        <taxon>Eukaryota</taxon>
        <taxon>Viridiplantae</taxon>
        <taxon>Streptophyta</taxon>
        <taxon>Embryophyta</taxon>
        <taxon>Tracheophyta</taxon>
        <taxon>Spermatophyta</taxon>
        <taxon>Magnoliopsida</taxon>
        <taxon>eudicotyledons</taxon>
        <taxon>Gunneridae</taxon>
        <taxon>Pentapetalae</taxon>
        <taxon>rosids</taxon>
        <taxon>fabids</taxon>
        <taxon>Fabales</taxon>
        <taxon>Fabaceae</taxon>
        <taxon>Papilionoideae</taxon>
        <taxon>50 kb inversion clade</taxon>
        <taxon>NPAAA clade</taxon>
        <taxon>indigoferoid/millettioid clade</taxon>
        <taxon>Phaseoleae</taxon>
        <taxon>Mucuna</taxon>
    </lineage>
</organism>
<evidence type="ECO:0000313" key="2">
    <source>
        <dbReference type="Proteomes" id="UP000257109"/>
    </source>
</evidence>
<feature type="non-terminal residue" evidence="1">
    <location>
        <position position="198"/>
    </location>
</feature>
<evidence type="ECO:0000313" key="1">
    <source>
        <dbReference type="EMBL" id="RDX66782.1"/>
    </source>
</evidence>
<dbReference type="PANTHER" id="PTHR48258">
    <property type="entry name" value="DUF4218 DOMAIN-CONTAINING PROTEIN-RELATED"/>
    <property type="match status" value="1"/>
</dbReference>
<dbReference type="OrthoDB" id="1709318at2759"/>
<name>A0A371EL46_MUCPR</name>
<dbReference type="PANTHER" id="PTHR48258:SF9">
    <property type="entry name" value="OS01G0348150 PROTEIN"/>
    <property type="match status" value="1"/>
</dbReference>
<proteinExistence type="predicted"/>